<name>A0A2C6KMX6_9APIC</name>
<evidence type="ECO:0000313" key="2">
    <source>
        <dbReference type="Proteomes" id="UP000221165"/>
    </source>
</evidence>
<dbReference type="VEuPathDB" id="ToxoDB:CSUI_008341"/>
<feature type="non-terminal residue" evidence="1">
    <location>
        <position position="45"/>
    </location>
</feature>
<dbReference type="GeneID" id="94431686"/>
<dbReference type="Proteomes" id="UP000221165">
    <property type="component" value="Unassembled WGS sequence"/>
</dbReference>
<proteinExistence type="predicted"/>
<evidence type="ECO:0000313" key="1">
    <source>
        <dbReference type="EMBL" id="PHJ17832.1"/>
    </source>
</evidence>
<protein>
    <submittedName>
        <fullName evidence="1">Uncharacterized protein</fullName>
    </submittedName>
</protein>
<keyword evidence="2" id="KW-1185">Reference proteome</keyword>
<reference evidence="1 2" key="1">
    <citation type="journal article" date="2017" name="Int. J. Parasitol.">
        <title>The genome of the protozoan parasite Cystoisospora suis and a reverse vaccinology approach to identify vaccine candidates.</title>
        <authorList>
            <person name="Palmieri N."/>
            <person name="Shrestha A."/>
            <person name="Ruttkowski B."/>
            <person name="Beck T."/>
            <person name="Vogl C."/>
            <person name="Tomley F."/>
            <person name="Blake D.P."/>
            <person name="Joachim A."/>
        </authorList>
    </citation>
    <scope>NUCLEOTIDE SEQUENCE [LARGE SCALE GENOMIC DNA]</scope>
    <source>
        <strain evidence="1 2">Wien I</strain>
    </source>
</reference>
<accession>A0A2C6KMX6</accession>
<dbReference type="AlphaFoldDB" id="A0A2C6KMX6"/>
<sequence length="45" mass="5158">MLERKISRWSRHLYTDVHPRFPPWAGALTCVGHVYAVEGTVSDFA</sequence>
<comment type="caution">
    <text evidence="1">The sequence shown here is derived from an EMBL/GenBank/DDBJ whole genome shotgun (WGS) entry which is preliminary data.</text>
</comment>
<dbReference type="RefSeq" id="XP_067919546.1">
    <property type="nucleotide sequence ID" value="XM_068068475.1"/>
</dbReference>
<organism evidence="1 2">
    <name type="scientific">Cystoisospora suis</name>
    <dbReference type="NCBI Taxonomy" id="483139"/>
    <lineage>
        <taxon>Eukaryota</taxon>
        <taxon>Sar</taxon>
        <taxon>Alveolata</taxon>
        <taxon>Apicomplexa</taxon>
        <taxon>Conoidasida</taxon>
        <taxon>Coccidia</taxon>
        <taxon>Eucoccidiorida</taxon>
        <taxon>Eimeriorina</taxon>
        <taxon>Sarcocystidae</taxon>
        <taxon>Cystoisospora</taxon>
    </lineage>
</organism>
<gene>
    <name evidence="1" type="ORF">CSUI_008341</name>
</gene>
<dbReference type="EMBL" id="MIGC01004639">
    <property type="protein sequence ID" value="PHJ17832.1"/>
    <property type="molecule type" value="Genomic_DNA"/>
</dbReference>